<reference evidence="1" key="2">
    <citation type="journal article" date="2015" name="Fish Shellfish Immunol.">
        <title>Early steps in the European eel (Anguilla anguilla)-Vibrio vulnificus interaction in the gills: Role of the RtxA13 toxin.</title>
        <authorList>
            <person name="Callol A."/>
            <person name="Pajuelo D."/>
            <person name="Ebbesson L."/>
            <person name="Teles M."/>
            <person name="MacKenzie S."/>
            <person name="Amaro C."/>
        </authorList>
    </citation>
    <scope>NUCLEOTIDE SEQUENCE</scope>
</reference>
<dbReference type="EMBL" id="GBXM01000264">
    <property type="protein sequence ID" value="JAI08314.1"/>
    <property type="molecule type" value="Transcribed_RNA"/>
</dbReference>
<evidence type="ECO:0000313" key="1">
    <source>
        <dbReference type="EMBL" id="JAI08314.1"/>
    </source>
</evidence>
<name>A0A0E9Y2J0_ANGAN</name>
<sequence length="51" mass="5652">MGRREEIRNIKQNKGQAVNHCLLSSCVNKSSFVLTNPFLFSLRLSGATVSV</sequence>
<accession>A0A0E9Y2J0</accession>
<dbReference type="AlphaFoldDB" id="A0A0E9Y2J0"/>
<protein>
    <submittedName>
        <fullName evidence="1">Uncharacterized protein</fullName>
    </submittedName>
</protein>
<organism evidence="1">
    <name type="scientific">Anguilla anguilla</name>
    <name type="common">European freshwater eel</name>
    <name type="synonym">Muraena anguilla</name>
    <dbReference type="NCBI Taxonomy" id="7936"/>
    <lineage>
        <taxon>Eukaryota</taxon>
        <taxon>Metazoa</taxon>
        <taxon>Chordata</taxon>
        <taxon>Craniata</taxon>
        <taxon>Vertebrata</taxon>
        <taxon>Euteleostomi</taxon>
        <taxon>Actinopterygii</taxon>
        <taxon>Neopterygii</taxon>
        <taxon>Teleostei</taxon>
        <taxon>Anguilliformes</taxon>
        <taxon>Anguillidae</taxon>
        <taxon>Anguilla</taxon>
    </lineage>
</organism>
<reference evidence="1" key="1">
    <citation type="submission" date="2014-11" db="EMBL/GenBank/DDBJ databases">
        <authorList>
            <person name="Amaro Gonzalez C."/>
        </authorList>
    </citation>
    <scope>NUCLEOTIDE SEQUENCE</scope>
</reference>
<proteinExistence type="predicted"/>
<dbReference type="PROSITE" id="PS51257">
    <property type="entry name" value="PROKAR_LIPOPROTEIN"/>
    <property type="match status" value="1"/>
</dbReference>